<evidence type="ECO:0000256" key="1">
    <source>
        <dbReference type="ARBA" id="ARBA00004123"/>
    </source>
</evidence>
<comment type="subcellular location">
    <subcellularLocation>
        <location evidence="1">Nucleus</location>
    </subcellularLocation>
</comment>
<protein>
    <submittedName>
        <fullName evidence="7">10148_t:CDS:1</fullName>
    </submittedName>
</protein>
<dbReference type="InterPro" id="IPR012337">
    <property type="entry name" value="RNaseH-like_sf"/>
</dbReference>
<dbReference type="GO" id="GO:0005634">
    <property type="term" value="C:nucleus"/>
    <property type="evidence" value="ECO:0007669"/>
    <property type="project" value="UniProtKB-SubCell"/>
</dbReference>
<feature type="non-terminal residue" evidence="7">
    <location>
        <position position="367"/>
    </location>
</feature>
<dbReference type="OrthoDB" id="2325367at2759"/>
<evidence type="ECO:0000256" key="3">
    <source>
        <dbReference type="ARBA" id="ARBA00022771"/>
    </source>
</evidence>
<proteinExistence type="predicted"/>
<dbReference type="Proteomes" id="UP000789405">
    <property type="component" value="Unassembled WGS sequence"/>
</dbReference>
<keyword evidence="3" id="KW-0863">Zinc-finger</keyword>
<dbReference type="PANTHER" id="PTHR46481">
    <property type="entry name" value="ZINC FINGER BED DOMAIN-CONTAINING PROTEIN 4"/>
    <property type="match status" value="1"/>
</dbReference>
<keyword evidence="4" id="KW-0862">Zinc</keyword>
<evidence type="ECO:0000256" key="6">
    <source>
        <dbReference type="SAM" id="MobiDB-lite"/>
    </source>
</evidence>
<evidence type="ECO:0000256" key="4">
    <source>
        <dbReference type="ARBA" id="ARBA00022833"/>
    </source>
</evidence>
<evidence type="ECO:0000313" key="8">
    <source>
        <dbReference type="Proteomes" id="UP000789405"/>
    </source>
</evidence>
<dbReference type="SUPFAM" id="SSF140996">
    <property type="entry name" value="Hermes dimerisation domain"/>
    <property type="match status" value="1"/>
</dbReference>
<accession>A0A9N9J008</accession>
<feature type="region of interest" description="Disordered" evidence="6">
    <location>
        <begin position="1"/>
        <end position="27"/>
    </location>
</feature>
<dbReference type="PANTHER" id="PTHR46481:SF10">
    <property type="entry name" value="ZINC FINGER BED DOMAIN-CONTAINING PROTEIN 39"/>
    <property type="match status" value="1"/>
</dbReference>
<dbReference type="EMBL" id="CAJVPY010016201">
    <property type="protein sequence ID" value="CAG8755872.1"/>
    <property type="molecule type" value="Genomic_DNA"/>
</dbReference>
<evidence type="ECO:0000256" key="2">
    <source>
        <dbReference type="ARBA" id="ARBA00022723"/>
    </source>
</evidence>
<dbReference type="SUPFAM" id="SSF53098">
    <property type="entry name" value="Ribonuclease H-like"/>
    <property type="match status" value="1"/>
</dbReference>
<dbReference type="AlphaFoldDB" id="A0A9N9J008"/>
<keyword evidence="8" id="KW-1185">Reference proteome</keyword>
<comment type="caution">
    <text evidence="7">The sequence shown here is derived from an EMBL/GenBank/DDBJ whole genome shotgun (WGS) entry which is preliminary data.</text>
</comment>
<sequence>MSNLGDNLSDVADVEMHDTQENGTVSSSVKKRTSPIYKLFTFGKDGRKRLIEWIVVNDHPFTVVEEDEFKKMIKLLHPDVRIPSADTVRADLTVIFNQIKNNVRQQLQILAITCDNASNMNSMLFKISYYLNDLNISFEPQNQHVRCLAHIINLAAKDALEGLNASGLEDDENIIDEREETNEIASLPLLELIPDVKTRWNSTELMIERALKLKQALHNVSSSDRDLRKYLLSEEEWDNIQEIYKILEFFKKASDHITAEKKIKLYYPTTDGEVYIIATILDPRLKLQYYADNKWENHYIIAAKRTITDIWTRYYKNIDPIIEESDEPDDLLDHVFKKKRTESNDELKIYLGEEVANSKCDILLWWK</sequence>
<evidence type="ECO:0000256" key="5">
    <source>
        <dbReference type="ARBA" id="ARBA00023242"/>
    </source>
</evidence>
<keyword evidence="2" id="KW-0479">Metal-binding</keyword>
<name>A0A9N9J008_9GLOM</name>
<evidence type="ECO:0000313" key="7">
    <source>
        <dbReference type="EMBL" id="CAG8755872.1"/>
    </source>
</evidence>
<reference evidence="7" key="1">
    <citation type="submission" date="2021-06" db="EMBL/GenBank/DDBJ databases">
        <authorList>
            <person name="Kallberg Y."/>
            <person name="Tangrot J."/>
            <person name="Rosling A."/>
        </authorList>
    </citation>
    <scope>NUCLEOTIDE SEQUENCE</scope>
    <source>
        <strain evidence="7">MA453B</strain>
    </source>
</reference>
<keyword evidence="5" id="KW-0539">Nucleus</keyword>
<dbReference type="GO" id="GO:0008270">
    <property type="term" value="F:zinc ion binding"/>
    <property type="evidence" value="ECO:0007669"/>
    <property type="project" value="UniProtKB-KW"/>
</dbReference>
<organism evidence="7 8">
    <name type="scientific">Dentiscutata erythropus</name>
    <dbReference type="NCBI Taxonomy" id="1348616"/>
    <lineage>
        <taxon>Eukaryota</taxon>
        <taxon>Fungi</taxon>
        <taxon>Fungi incertae sedis</taxon>
        <taxon>Mucoromycota</taxon>
        <taxon>Glomeromycotina</taxon>
        <taxon>Glomeromycetes</taxon>
        <taxon>Diversisporales</taxon>
        <taxon>Gigasporaceae</taxon>
        <taxon>Dentiscutata</taxon>
    </lineage>
</organism>
<dbReference type="InterPro" id="IPR052035">
    <property type="entry name" value="ZnF_BED_domain_contain"/>
</dbReference>
<gene>
    <name evidence="7" type="ORF">DERYTH_LOCUS17322</name>
</gene>